<dbReference type="InterPro" id="IPR009075">
    <property type="entry name" value="AcylCo_DH/oxidase_C"/>
</dbReference>
<evidence type="ECO:0000256" key="12">
    <source>
        <dbReference type="ARBA" id="ARBA00047893"/>
    </source>
</evidence>
<evidence type="ECO:0000259" key="16">
    <source>
        <dbReference type="Pfam" id="PF02770"/>
    </source>
</evidence>
<evidence type="ECO:0000259" key="15">
    <source>
        <dbReference type="Pfam" id="PF00441"/>
    </source>
</evidence>
<evidence type="ECO:0000313" key="19">
    <source>
        <dbReference type="Proteomes" id="UP000695000"/>
    </source>
</evidence>
<feature type="domain" description="Acyl-CoA oxidase/dehydrogenase middle" evidence="16">
    <location>
        <begin position="161"/>
        <end position="251"/>
    </location>
</feature>
<evidence type="ECO:0000256" key="14">
    <source>
        <dbReference type="RuleBase" id="RU362125"/>
    </source>
</evidence>
<comment type="subcellular location">
    <subcellularLocation>
        <location evidence="2">Mitochondrion</location>
    </subcellularLocation>
</comment>
<evidence type="ECO:0000256" key="8">
    <source>
        <dbReference type="ARBA" id="ARBA00022946"/>
    </source>
</evidence>
<comment type="cofactor">
    <cofactor evidence="1 14">
        <name>FAD</name>
        <dbReference type="ChEBI" id="CHEBI:57692"/>
    </cofactor>
</comment>
<sequence length="598" mass="66877">MFRLITPFLHHGIIRGVSTSTYKLKEVFSFVLNTYAGKITPEEVFPYPDISQFEKTELCLKTSKFLAETNDARKNDAASTVPEIVTKRLRDLGLFSMLMPKEYGGLSLKNAECARIFSAVGENDLSLAILLLSNQAYCAIEAFGSEDQKKKYLSKDTVYTFCLTEPDSGSHLDLIKSTAGLKDGTYILNGNKVWVVNGDLADYLIVFAMTKKRSMSAFIVEKQFSGITFKKRDEKIGVKAARSVAIHFENVKIPKENLLGEEGDGLKVAMHVININRCALSSCLLGVMKKCIEKAVDYATNHDYNIANYQSVQEKIAIMSALHYAAESMVYLLANNLDKAESFKVESAICKFFSKPTSNPKIVGQAFSKRFNAMMGKVPSNNFNKFIHKDLHSIGDLMARGLTVQSITIEHVLLIYKKDIMFEQCILSRLADAAICMYSGAVVLSRTTRGIDFNSADSKLQILLAKVYCSEAFKMILHKMNCIHMELVEAKYKNFSDIFNIIWSGHSAHPANISIRCAGRRTRAKSQRVSILSHNGNNDLKPSFCIKIRQRYPPPERMKQPHCCLLFAVFRMFVPHNDLFGSSPFFGGVNGNVMGIAS</sequence>
<dbReference type="InterPro" id="IPR006091">
    <property type="entry name" value="Acyl-CoA_Oxase/DH_mid-dom"/>
</dbReference>
<dbReference type="Gene3D" id="1.10.540.10">
    <property type="entry name" value="Acyl-CoA dehydrogenase/oxidase, N-terminal domain"/>
    <property type="match status" value="1"/>
</dbReference>
<dbReference type="InterPro" id="IPR049448">
    <property type="entry name" value="ACAD9/ACADV-like_C"/>
</dbReference>
<organism evidence="19 20">
    <name type="scientific">Nicrophorus vespilloides</name>
    <name type="common">Boreal carrion beetle</name>
    <dbReference type="NCBI Taxonomy" id="110193"/>
    <lineage>
        <taxon>Eukaryota</taxon>
        <taxon>Metazoa</taxon>
        <taxon>Ecdysozoa</taxon>
        <taxon>Arthropoda</taxon>
        <taxon>Hexapoda</taxon>
        <taxon>Insecta</taxon>
        <taxon>Pterygota</taxon>
        <taxon>Neoptera</taxon>
        <taxon>Endopterygota</taxon>
        <taxon>Coleoptera</taxon>
        <taxon>Polyphaga</taxon>
        <taxon>Staphyliniformia</taxon>
        <taxon>Silphidae</taxon>
        <taxon>Nicrophorinae</taxon>
        <taxon>Nicrophorus</taxon>
    </lineage>
</organism>
<evidence type="ECO:0000256" key="5">
    <source>
        <dbReference type="ARBA" id="ARBA00022630"/>
    </source>
</evidence>
<keyword evidence="10" id="KW-0443">Lipid metabolism</keyword>
<proteinExistence type="inferred from homology"/>
<dbReference type="PANTHER" id="PTHR43884">
    <property type="entry name" value="ACYL-COA DEHYDROGENASE"/>
    <property type="match status" value="1"/>
</dbReference>
<dbReference type="Proteomes" id="UP000695000">
    <property type="component" value="Unplaced"/>
</dbReference>
<dbReference type="Pfam" id="PF02771">
    <property type="entry name" value="Acyl-CoA_dh_N"/>
    <property type="match status" value="1"/>
</dbReference>
<accession>A0ABM1NIA3</accession>
<feature type="domain" description="Acyl-CoA dehydrogenase/oxidase N-terminal" evidence="17">
    <location>
        <begin position="64"/>
        <end position="155"/>
    </location>
</feature>
<reference evidence="20" key="1">
    <citation type="submission" date="2025-08" db="UniProtKB">
        <authorList>
            <consortium name="RefSeq"/>
        </authorList>
    </citation>
    <scope>IDENTIFICATION</scope>
    <source>
        <tissue evidence="20">Whole Larva</tissue>
    </source>
</reference>
<evidence type="ECO:0000256" key="10">
    <source>
        <dbReference type="ARBA" id="ARBA00023098"/>
    </source>
</evidence>
<comment type="similarity">
    <text evidence="4 14">Belongs to the acyl-CoA dehydrogenase family.</text>
</comment>
<keyword evidence="19" id="KW-1185">Reference proteome</keyword>
<evidence type="ECO:0000256" key="4">
    <source>
        <dbReference type="ARBA" id="ARBA00009347"/>
    </source>
</evidence>
<evidence type="ECO:0000256" key="11">
    <source>
        <dbReference type="ARBA" id="ARBA00023128"/>
    </source>
</evidence>
<evidence type="ECO:0000256" key="2">
    <source>
        <dbReference type="ARBA" id="ARBA00004173"/>
    </source>
</evidence>
<evidence type="ECO:0000256" key="13">
    <source>
        <dbReference type="ARBA" id="ARBA00048086"/>
    </source>
</evidence>
<evidence type="ECO:0000313" key="20">
    <source>
        <dbReference type="RefSeq" id="XP_017786553.1"/>
    </source>
</evidence>
<gene>
    <name evidence="20" type="primary">LOC108569494</name>
</gene>
<feature type="domain" description="ACAD9/ACADV-like C-terminal" evidence="18">
    <location>
        <begin position="390"/>
        <end position="500"/>
    </location>
</feature>
<evidence type="ECO:0000256" key="9">
    <source>
        <dbReference type="ARBA" id="ARBA00023002"/>
    </source>
</evidence>
<evidence type="ECO:0000259" key="18">
    <source>
        <dbReference type="Pfam" id="PF21343"/>
    </source>
</evidence>
<dbReference type="GeneID" id="108569494"/>
<dbReference type="InterPro" id="IPR037069">
    <property type="entry name" value="AcylCoA_DH/ox_N_sf"/>
</dbReference>
<dbReference type="Pfam" id="PF21343">
    <property type="entry name" value="ACAD9-ACADV_C"/>
    <property type="match status" value="1"/>
</dbReference>
<keyword evidence="5 14" id="KW-0285">Flavoprotein</keyword>
<dbReference type="InterPro" id="IPR036250">
    <property type="entry name" value="AcylCo_DH-like_C"/>
</dbReference>
<keyword evidence="7" id="KW-0276">Fatty acid metabolism</keyword>
<dbReference type="SUPFAM" id="SSF47203">
    <property type="entry name" value="Acyl-CoA dehydrogenase C-terminal domain-like"/>
    <property type="match status" value="1"/>
</dbReference>
<name>A0ABM1NIA3_NICVS</name>
<feature type="domain" description="Acyl-CoA dehydrogenase/oxidase C-terminal" evidence="15">
    <location>
        <begin position="263"/>
        <end position="355"/>
    </location>
</feature>
<keyword evidence="11" id="KW-0496">Mitochondrion</keyword>
<protein>
    <submittedName>
        <fullName evidence="20">Very long-chain specific acyl-CoA dehydrogenase, mitochondrial-like</fullName>
    </submittedName>
</protein>
<comment type="pathway">
    <text evidence="3">Lipid metabolism; mitochondrial fatty acid beta-oxidation.</text>
</comment>
<dbReference type="InterPro" id="IPR013786">
    <property type="entry name" value="AcylCoA_DH/ox_N"/>
</dbReference>
<dbReference type="Pfam" id="PF02770">
    <property type="entry name" value="Acyl-CoA_dh_M"/>
    <property type="match status" value="1"/>
</dbReference>
<dbReference type="SUPFAM" id="SSF56645">
    <property type="entry name" value="Acyl-CoA dehydrogenase NM domain-like"/>
    <property type="match status" value="1"/>
</dbReference>
<comment type="catalytic activity">
    <reaction evidence="12">
        <text>dodecanoyl-CoA + oxidized [electron-transfer flavoprotein] + H(+) = (2E)-dodecenoyl-CoA + reduced [electron-transfer flavoprotein]</text>
        <dbReference type="Rhea" id="RHEA:47296"/>
        <dbReference type="Rhea" id="RHEA-COMP:10685"/>
        <dbReference type="Rhea" id="RHEA-COMP:10686"/>
        <dbReference type="ChEBI" id="CHEBI:15378"/>
        <dbReference type="ChEBI" id="CHEBI:57330"/>
        <dbReference type="ChEBI" id="CHEBI:57375"/>
        <dbReference type="ChEBI" id="CHEBI:57692"/>
        <dbReference type="ChEBI" id="CHEBI:58307"/>
    </reaction>
    <physiologicalReaction direction="left-to-right" evidence="12">
        <dbReference type="Rhea" id="RHEA:47297"/>
    </physiologicalReaction>
</comment>
<dbReference type="Gene3D" id="1.20.140.10">
    <property type="entry name" value="Butyryl-CoA Dehydrogenase, subunit A, domain 3"/>
    <property type="match status" value="2"/>
</dbReference>
<evidence type="ECO:0000256" key="1">
    <source>
        <dbReference type="ARBA" id="ARBA00001974"/>
    </source>
</evidence>
<dbReference type="Pfam" id="PF00441">
    <property type="entry name" value="Acyl-CoA_dh_1"/>
    <property type="match status" value="1"/>
</dbReference>
<evidence type="ECO:0000256" key="7">
    <source>
        <dbReference type="ARBA" id="ARBA00022832"/>
    </source>
</evidence>
<comment type="catalytic activity">
    <reaction evidence="13">
        <text>tetracosanoyl-CoA + oxidized [electron-transfer flavoprotein] + H(+) = (2E)-tetracosenoyl-CoA + reduced [electron-transfer flavoprotein]</text>
        <dbReference type="Rhea" id="RHEA:47232"/>
        <dbReference type="Rhea" id="RHEA-COMP:10685"/>
        <dbReference type="Rhea" id="RHEA-COMP:10686"/>
        <dbReference type="ChEBI" id="CHEBI:15378"/>
        <dbReference type="ChEBI" id="CHEBI:57692"/>
        <dbReference type="ChEBI" id="CHEBI:58307"/>
        <dbReference type="ChEBI" id="CHEBI:65052"/>
        <dbReference type="ChEBI" id="CHEBI:74693"/>
    </reaction>
    <physiologicalReaction direction="left-to-right" evidence="13">
        <dbReference type="Rhea" id="RHEA:47233"/>
    </physiologicalReaction>
</comment>
<evidence type="ECO:0000256" key="6">
    <source>
        <dbReference type="ARBA" id="ARBA00022827"/>
    </source>
</evidence>
<keyword evidence="6 14" id="KW-0274">FAD</keyword>
<evidence type="ECO:0000256" key="3">
    <source>
        <dbReference type="ARBA" id="ARBA00005198"/>
    </source>
</evidence>
<evidence type="ECO:0000259" key="17">
    <source>
        <dbReference type="Pfam" id="PF02771"/>
    </source>
</evidence>
<dbReference type="InterPro" id="IPR046373">
    <property type="entry name" value="Acyl-CoA_Oxase/DH_mid-dom_sf"/>
</dbReference>
<dbReference type="RefSeq" id="XP_017786553.1">
    <property type="nucleotide sequence ID" value="XM_017931064.1"/>
</dbReference>
<keyword evidence="8" id="KW-0809">Transit peptide</keyword>
<keyword evidence="9 14" id="KW-0560">Oxidoreductase</keyword>
<dbReference type="Gene3D" id="2.40.110.10">
    <property type="entry name" value="Butyryl-CoA Dehydrogenase, subunit A, domain 2"/>
    <property type="match status" value="1"/>
</dbReference>
<dbReference type="PANTHER" id="PTHR43884:SF11">
    <property type="entry name" value="VERY LONG-CHAIN SPECIFIC ACYL-COA DEHYDROGENASE, MITOCHONDRIAL"/>
    <property type="match status" value="1"/>
</dbReference>
<dbReference type="InterPro" id="IPR009100">
    <property type="entry name" value="AcylCoA_DH/oxidase_NM_dom_sf"/>
</dbReference>